<feature type="compositionally biased region" description="Basic and acidic residues" evidence="5">
    <location>
        <begin position="414"/>
        <end position="432"/>
    </location>
</feature>
<keyword evidence="8" id="KW-1185">Reference proteome</keyword>
<keyword evidence="4" id="KW-0175">Coiled coil</keyword>
<comment type="caution">
    <text evidence="7">The sequence shown here is derived from an EMBL/GenBank/DDBJ whole genome shotgun (WGS) entry which is preliminary data.</text>
</comment>
<sequence>MFRKPNRNLRVRKAESSGEEEEEGERSQVERPKRPSGRGLTCGTKKKKEEADIEKTDTGDSAEASSGPAGLLSFNEEKEDEDVAFKIKKPSVNAVVFNVQKKTEKAEVPIGSPENGSQGSTHSEQEHSEPEDLECPKENESSGSASTSTSPSSSPSQPSSSPSRAGEIPDAKQIRAARRQRKLARAKGDFISLQITHEVSDSSQSESDNDLDDHERRIKFAPGVKTLNEQMAEEMASSSDSDSDNQEQDDRQDRWEEQQIRKAVKYPQVNNDFILRGDSPPRVKKHIDPKFPPVTLEDVKRKLTTRIASIQEVHRSHLLDNEKYTYDLENSKSALEKLEKTSSKQSFTFFKEMKIYVENFVDCLNEKIQQINQLEAEMFQILEERARILVKRRQDDLHNESAAIQKLSGNGVTSEKETSDDKMEKQIQDCELRRRKRQQRREESGEKDHYEGMSSDDELTADVENNLQRSRENILAECKTIFEDVHEDFCRVRNILRKFDDWRVRFPESYYDAYISLCLNKILNPLVRLQLIGWNPLEDVTELDQMPWYCDLEDFCFPKEEHEDNTDQNSDHKVLSAVIEKTIVPRVSALVEHVWDPLSSKQTDRLVCFCKTHVLQNESSKIVKDLIACLVSRLRKAIEDDVYIPIYPKRVLEDKNSLHFRFRERQFWSAVKLLGNVAQWDGFLEEEALQELSLDKLLNRYLLLVLLNAEPNHETVSKCSKIVECLPQSWFKGLEGGSSLAKLANFSRHMEQCIHALHKQNDRDSMETLTSLLLKIKAENSAEEVMKKYSIAPRTAT</sequence>
<dbReference type="GO" id="GO:0000398">
    <property type="term" value="P:mRNA splicing, via spliceosome"/>
    <property type="evidence" value="ECO:0007669"/>
    <property type="project" value="InterPro"/>
</dbReference>
<evidence type="ECO:0000256" key="3">
    <source>
        <dbReference type="ARBA" id="ARBA00023242"/>
    </source>
</evidence>
<dbReference type="GO" id="GO:0003677">
    <property type="term" value="F:DNA binding"/>
    <property type="evidence" value="ECO:0007669"/>
    <property type="project" value="InterPro"/>
</dbReference>
<dbReference type="Proteomes" id="UP001181693">
    <property type="component" value="Unassembled WGS sequence"/>
</dbReference>
<organism evidence="7 8">
    <name type="scientific">Pyxicephalus adspersus</name>
    <name type="common">African bullfrog</name>
    <dbReference type="NCBI Taxonomy" id="30357"/>
    <lineage>
        <taxon>Eukaryota</taxon>
        <taxon>Metazoa</taxon>
        <taxon>Chordata</taxon>
        <taxon>Craniata</taxon>
        <taxon>Vertebrata</taxon>
        <taxon>Euteleostomi</taxon>
        <taxon>Amphibia</taxon>
        <taxon>Batrachia</taxon>
        <taxon>Anura</taxon>
        <taxon>Neobatrachia</taxon>
        <taxon>Ranoidea</taxon>
        <taxon>Pyxicephalidae</taxon>
        <taxon>Pyxicephalinae</taxon>
        <taxon>Pyxicephalus</taxon>
    </lineage>
</organism>
<dbReference type="AlphaFoldDB" id="A0AAV3A3Y8"/>
<comment type="similarity">
    <text evidence="2">Belongs to the GCF family.</text>
</comment>
<evidence type="ECO:0000259" key="6">
    <source>
        <dbReference type="Pfam" id="PF07842"/>
    </source>
</evidence>
<feature type="compositionally biased region" description="Polar residues" evidence="5">
    <location>
        <begin position="193"/>
        <end position="206"/>
    </location>
</feature>
<comment type="subcellular location">
    <subcellularLocation>
        <location evidence="1">Nucleus</location>
    </subcellularLocation>
</comment>
<dbReference type="InterPro" id="IPR022783">
    <property type="entry name" value="GCFC_dom"/>
</dbReference>
<proteinExistence type="inferred from homology"/>
<dbReference type="Pfam" id="PF07842">
    <property type="entry name" value="GCFC"/>
    <property type="match status" value="1"/>
</dbReference>
<dbReference type="PANTHER" id="PTHR12214">
    <property type="entry name" value="GC-RICH SEQUENCE DNA-BINDING FACTOR"/>
    <property type="match status" value="1"/>
</dbReference>
<dbReference type="InterPro" id="IPR012890">
    <property type="entry name" value="GCFC2-like"/>
</dbReference>
<gene>
    <name evidence="7" type="ORF">GDO54_010069</name>
</gene>
<dbReference type="GO" id="GO:0005634">
    <property type="term" value="C:nucleus"/>
    <property type="evidence" value="ECO:0007669"/>
    <property type="project" value="UniProtKB-SubCell"/>
</dbReference>
<feature type="compositionally biased region" description="Basic and acidic residues" evidence="5">
    <location>
        <begin position="123"/>
        <end position="140"/>
    </location>
</feature>
<feature type="domain" description="GCF C-terminal" evidence="6">
    <location>
        <begin position="493"/>
        <end position="702"/>
    </location>
</feature>
<feature type="compositionally biased region" description="Basic and acidic residues" evidence="5">
    <location>
        <begin position="440"/>
        <end position="451"/>
    </location>
</feature>
<feature type="compositionally biased region" description="Basic and acidic residues" evidence="5">
    <location>
        <begin position="47"/>
        <end position="58"/>
    </location>
</feature>
<feature type="compositionally biased region" description="Basic residues" evidence="5">
    <location>
        <begin position="175"/>
        <end position="185"/>
    </location>
</feature>
<evidence type="ECO:0000256" key="2">
    <source>
        <dbReference type="ARBA" id="ARBA00010801"/>
    </source>
</evidence>
<evidence type="ECO:0000313" key="8">
    <source>
        <dbReference type="Proteomes" id="UP001181693"/>
    </source>
</evidence>
<name>A0AAV3A3Y8_PYXAD</name>
<protein>
    <recommendedName>
        <fullName evidence="6">GCF C-terminal domain-containing protein</fullName>
    </recommendedName>
</protein>
<evidence type="ECO:0000256" key="5">
    <source>
        <dbReference type="SAM" id="MobiDB-lite"/>
    </source>
</evidence>
<feature type="compositionally biased region" description="Low complexity" evidence="5">
    <location>
        <begin position="141"/>
        <end position="163"/>
    </location>
</feature>
<feature type="compositionally biased region" description="Low complexity" evidence="5">
    <location>
        <begin position="228"/>
        <end position="240"/>
    </location>
</feature>
<dbReference type="EMBL" id="DYDO01000004">
    <property type="protein sequence ID" value="DBA25709.1"/>
    <property type="molecule type" value="Genomic_DNA"/>
</dbReference>
<evidence type="ECO:0000256" key="1">
    <source>
        <dbReference type="ARBA" id="ARBA00004123"/>
    </source>
</evidence>
<feature type="region of interest" description="Disordered" evidence="5">
    <location>
        <begin position="1"/>
        <end position="256"/>
    </location>
</feature>
<feature type="coiled-coil region" evidence="4">
    <location>
        <begin position="321"/>
        <end position="384"/>
    </location>
</feature>
<evidence type="ECO:0000313" key="7">
    <source>
        <dbReference type="EMBL" id="DBA25709.1"/>
    </source>
</evidence>
<accession>A0AAV3A3Y8</accession>
<keyword evidence="3" id="KW-0539">Nucleus</keyword>
<dbReference type="PANTHER" id="PTHR12214:SF4">
    <property type="entry name" value="INTRON LARGE COMPLEX COMPONENT GCFC2"/>
    <property type="match status" value="1"/>
</dbReference>
<reference evidence="7" key="1">
    <citation type="thesis" date="2020" institute="ProQuest LLC" country="789 East Eisenhower Parkway, Ann Arbor, MI, USA">
        <title>Comparative Genomics and Chromosome Evolution.</title>
        <authorList>
            <person name="Mudd A.B."/>
        </authorList>
    </citation>
    <scope>NUCLEOTIDE SEQUENCE</scope>
    <source>
        <strain evidence="7">1538</strain>
        <tissue evidence="7">Blood</tissue>
    </source>
</reference>
<feature type="compositionally biased region" description="Basic residues" evidence="5">
    <location>
        <begin position="1"/>
        <end position="11"/>
    </location>
</feature>
<feature type="region of interest" description="Disordered" evidence="5">
    <location>
        <begin position="402"/>
        <end position="459"/>
    </location>
</feature>
<evidence type="ECO:0000256" key="4">
    <source>
        <dbReference type="SAM" id="Coils"/>
    </source>
</evidence>